<keyword evidence="2" id="KW-1185">Reference proteome</keyword>
<sequence>MDFQPYFGDIRRGANEDGEWDAGIQMILDETAAFDSFVQ</sequence>
<dbReference type="EMBL" id="CAJVCH010192819">
    <property type="protein sequence ID" value="CAG7730353.1"/>
    <property type="molecule type" value="Genomic_DNA"/>
</dbReference>
<feature type="non-terminal residue" evidence="1">
    <location>
        <position position="39"/>
    </location>
</feature>
<dbReference type="Proteomes" id="UP000708208">
    <property type="component" value="Unassembled WGS sequence"/>
</dbReference>
<name>A0A8J2NXP0_9HEXA</name>
<organism evidence="1 2">
    <name type="scientific">Allacma fusca</name>
    <dbReference type="NCBI Taxonomy" id="39272"/>
    <lineage>
        <taxon>Eukaryota</taxon>
        <taxon>Metazoa</taxon>
        <taxon>Ecdysozoa</taxon>
        <taxon>Arthropoda</taxon>
        <taxon>Hexapoda</taxon>
        <taxon>Collembola</taxon>
        <taxon>Symphypleona</taxon>
        <taxon>Sminthuridae</taxon>
        <taxon>Allacma</taxon>
    </lineage>
</organism>
<dbReference type="AlphaFoldDB" id="A0A8J2NXP0"/>
<accession>A0A8J2NXP0</accession>
<evidence type="ECO:0000313" key="2">
    <source>
        <dbReference type="Proteomes" id="UP000708208"/>
    </source>
</evidence>
<dbReference type="OrthoDB" id="6614738at2759"/>
<reference evidence="1" key="1">
    <citation type="submission" date="2021-06" db="EMBL/GenBank/DDBJ databases">
        <authorList>
            <person name="Hodson N. C."/>
            <person name="Mongue J. A."/>
            <person name="Jaron S. K."/>
        </authorList>
    </citation>
    <scope>NUCLEOTIDE SEQUENCE</scope>
</reference>
<proteinExistence type="predicted"/>
<gene>
    <name evidence="1" type="ORF">AFUS01_LOCUS19002</name>
</gene>
<evidence type="ECO:0000313" key="1">
    <source>
        <dbReference type="EMBL" id="CAG7730353.1"/>
    </source>
</evidence>
<comment type="caution">
    <text evidence="1">The sequence shown here is derived from an EMBL/GenBank/DDBJ whole genome shotgun (WGS) entry which is preliminary data.</text>
</comment>
<protein>
    <submittedName>
        <fullName evidence="1">Uncharacterized protein</fullName>
    </submittedName>
</protein>